<feature type="domain" description="Vps72/YL1 C-terminal" evidence="3">
    <location>
        <begin position="669"/>
        <end position="698"/>
    </location>
</feature>
<dbReference type="GO" id="GO:0005634">
    <property type="term" value="C:nucleus"/>
    <property type="evidence" value="ECO:0007669"/>
    <property type="project" value="TreeGrafter"/>
</dbReference>
<protein>
    <recommendedName>
        <fullName evidence="3">Vps72/YL1 C-terminal domain-containing protein</fullName>
    </recommendedName>
</protein>
<feature type="region of interest" description="Disordered" evidence="2">
    <location>
        <begin position="306"/>
        <end position="548"/>
    </location>
</feature>
<evidence type="ECO:0000313" key="4">
    <source>
        <dbReference type="EMBL" id="CDK28918.1"/>
    </source>
</evidence>
<gene>
    <name evidence="4" type="ORF">KUCA_T00004903001</name>
</gene>
<dbReference type="Proteomes" id="UP000019384">
    <property type="component" value="Unassembled WGS sequence"/>
</dbReference>
<dbReference type="STRING" id="1382522.W6MRC6"/>
<dbReference type="PANTHER" id="PTHR13275">
    <property type="entry name" value="YL-1 PROTEIN TRANSCRIPTION FACTOR-LIKE 1"/>
    <property type="match status" value="1"/>
</dbReference>
<reference evidence="4" key="2">
    <citation type="submission" date="2014-02" db="EMBL/GenBank/DDBJ databases">
        <title>Complete DNA sequence of /Kuraishia capsulata/ illustrates novel genomic features among budding yeasts (/Saccharomycotina/).</title>
        <authorList>
            <person name="Morales L."/>
            <person name="Noel B."/>
            <person name="Porcel B."/>
            <person name="Marcet-Houben M."/>
            <person name="Hullo M-F."/>
            <person name="Sacerdot C."/>
            <person name="Tekaia F."/>
            <person name="Leh-Louis V."/>
            <person name="Despons L."/>
            <person name="Khanna V."/>
            <person name="Aury J-M."/>
            <person name="Barbe V."/>
            <person name="Couloux A."/>
            <person name="Labadie K."/>
            <person name="Pelletier E."/>
            <person name="Souciet J-L."/>
            <person name="Boekhout T."/>
            <person name="Gabaldon T."/>
            <person name="Wincker P."/>
            <person name="Dujon B."/>
        </authorList>
    </citation>
    <scope>NUCLEOTIDE SEQUENCE</scope>
    <source>
        <strain evidence="4">CBS 1993</strain>
    </source>
</reference>
<reference evidence="4" key="1">
    <citation type="submission" date="2013-12" db="EMBL/GenBank/DDBJ databases">
        <authorList>
            <person name="Genoscope - CEA"/>
        </authorList>
    </citation>
    <scope>NUCLEOTIDE SEQUENCE</scope>
    <source>
        <strain evidence="4">CBS 1993</strain>
    </source>
</reference>
<feature type="compositionally biased region" description="Acidic residues" evidence="2">
    <location>
        <begin position="115"/>
        <end position="129"/>
    </location>
</feature>
<proteinExistence type="inferred from homology"/>
<dbReference type="RefSeq" id="XP_022460907.1">
    <property type="nucleotide sequence ID" value="XM_022606035.1"/>
</dbReference>
<dbReference type="SMART" id="SM00993">
    <property type="entry name" value="YL1_C"/>
    <property type="match status" value="1"/>
</dbReference>
<name>W6MRC6_9ASCO</name>
<keyword evidence="5" id="KW-1185">Reference proteome</keyword>
<dbReference type="InterPro" id="IPR046757">
    <property type="entry name" value="YL1_N"/>
</dbReference>
<dbReference type="GeneID" id="34522295"/>
<evidence type="ECO:0000256" key="2">
    <source>
        <dbReference type="SAM" id="MobiDB-lite"/>
    </source>
</evidence>
<feature type="compositionally biased region" description="Basic residues" evidence="2">
    <location>
        <begin position="136"/>
        <end position="145"/>
    </location>
</feature>
<dbReference type="Pfam" id="PF05764">
    <property type="entry name" value="YL1"/>
    <property type="match status" value="1"/>
</dbReference>
<feature type="compositionally biased region" description="Basic and acidic residues" evidence="2">
    <location>
        <begin position="529"/>
        <end position="545"/>
    </location>
</feature>
<organism evidence="4 5">
    <name type="scientific">Kuraishia capsulata CBS 1993</name>
    <dbReference type="NCBI Taxonomy" id="1382522"/>
    <lineage>
        <taxon>Eukaryota</taxon>
        <taxon>Fungi</taxon>
        <taxon>Dikarya</taxon>
        <taxon>Ascomycota</taxon>
        <taxon>Saccharomycotina</taxon>
        <taxon>Pichiomycetes</taxon>
        <taxon>Pichiales</taxon>
        <taxon>Pichiaceae</taxon>
        <taxon>Kuraishia</taxon>
    </lineage>
</organism>
<comment type="similarity">
    <text evidence="1">Belongs to the VPS72/YL1 family.</text>
</comment>
<evidence type="ECO:0000313" key="5">
    <source>
        <dbReference type="Proteomes" id="UP000019384"/>
    </source>
</evidence>
<dbReference type="InterPro" id="IPR013272">
    <property type="entry name" value="Vps72/YL1_C"/>
</dbReference>
<evidence type="ECO:0000259" key="3">
    <source>
        <dbReference type="SMART" id="SM00993"/>
    </source>
</evidence>
<feature type="region of interest" description="Disordered" evidence="2">
    <location>
        <begin position="40"/>
        <end position="195"/>
    </location>
</feature>
<feature type="compositionally biased region" description="Basic and acidic residues" evidence="2">
    <location>
        <begin position="386"/>
        <end position="399"/>
    </location>
</feature>
<dbReference type="Pfam" id="PF08265">
    <property type="entry name" value="YL1_C"/>
    <property type="match status" value="1"/>
</dbReference>
<dbReference type="PANTHER" id="PTHR13275:SF4">
    <property type="entry name" value="VACUOLAR PROTEIN SORTING-ASSOCIATED PROTEIN 72 HOMOLOG"/>
    <property type="match status" value="1"/>
</dbReference>
<feature type="compositionally biased region" description="Low complexity" evidence="2">
    <location>
        <begin position="437"/>
        <end position="447"/>
    </location>
</feature>
<feature type="compositionally biased region" description="Basic and acidic residues" evidence="2">
    <location>
        <begin position="475"/>
        <end position="509"/>
    </location>
</feature>
<feature type="compositionally biased region" description="Basic and acidic residues" evidence="2">
    <location>
        <begin position="40"/>
        <end position="49"/>
    </location>
</feature>
<dbReference type="HOGENOM" id="CLU_018782_0_0_1"/>
<dbReference type="EMBL" id="HG793130">
    <property type="protein sequence ID" value="CDK28918.1"/>
    <property type="molecule type" value="Genomic_DNA"/>
</dbReference>
<feature type="compositionally biased region" description="Basic and acidic residues" evidence="2">
    <location>
        <begin position="314"/>
        <end position="365"/>
    </location>
</feature>
<dbReference type="OrthoDB" id="49520at2759"/>
<sequence length="741" mass="84101">MSSSESEDDVPFESIIATRQRRANAGSRLRQLLQLEELHEEQRNDKFATEDDENVNLLFQEDPDDNEFVEERTDDEDGSGDEEEEEGDDDGENGAEQDQEEGDNDVNPDEMLSSESEDDDADEDEDEGEKELQRQVRLKKKAQQKKAREVAPIIKKTPQVTQKKEKQTLKRKKESAESLLSKSRRSSTRASAVENKLATAQRLKESEARRANFKPVERVTEVEMTLEERLAEAVETEKKNILSLTQFYEQEGEKKERQRALAAAKKLRMVNYVSFISHGVYVTPMDEANEIQRLRNIELAKEKKSRRYKKRKVEKAEEKTEEKAEEKKDGDEKKESDATAKIDDTSTLMEEKKEGDTAADVKPDSEAQQTPEDELAKSGTGTDEQQLEKPCDIDVKIEDAGSSEIPESEVREVSEAEPQDAEQTSEQIHEDVEMIDADTVAATETTESVPNETADDVEMPDEPLKPLEPQSIIRQETKSGRPKRETKKVKFADEGSSEENDKTLEKPSESEPTSSNVEPEPAKSPGDSQSREQSEEPEEIAEKPQYEGPPQFVAVSHLVFEDFDEPPSTTEIKKYIFGPQAILPATRRSNHVEPVARIKPAKEVTQTLFTPYDRLYAREFDFILNQMPRFGEIIKVEEVVEDVEEETEQEVVIRTPAPVGIYLPNGKKKSCMISGKAAQYYDPKNGIPYSSVAAFRTLKDLQDHKYAWVQIEKDDEKIKGGIGIFSQLWDGKHAKGVPDWF</sequence>
<evidence type="ECO:0000256" key="1">
    <source>
        <dbReference type="ARBA" id="ARBA00006832"/>
    </source>
</evidence>
<feature type="compositionally biased region" description="Acidic residues" evidence="2">
    <location>
        <begin position="61"/>
        <end position="108"/>
    </location>
</feature>
<dbReference type="AlphaFoldDB" id="W6MRC6"/>
<accession>W6MRC6</accession>